<feature type="region of interest" description="Disordered" evidence="2">
    <location>
        <begin position="823"/>
        <end position="848"/>
    </location>
</feature>
<evidence type="ECO:0000313" key="5">
    <source>
        <dbReference type="Proteomes" id="UP000192596"/>
    </source>
</evidence>
<feature type="region of interest" description="Disordered" evidence="2">
    <location>
        <begin position="1"/>
        <end position="124"/>
    </location>
</feature>
<dbReference type="InterPro" id="IPR045153">
    <property type="entry name" value="Est1/Ebs1-like"/>
</dbReference>
<feature type="domain" description="DNA/RNA-binding" evidence="3">
    <location>
        <begin position="405"/>
        <end position="648"/>
    </location>
</feature>
<organism evidence="4 5">
    <name type="scientific">Cryoendolithus antarcticus</name>
    <dbReference type="NCBI Taxonomy" id="1507870"/>
    <lineage>
        <taxon>Eukaryota</taxon>
        <taxon>Fungi</taxon>
        <taxon>Dikarya</taxon>
        <taxon>Ascomycota</taxon>
        <taxon>Pezizomycotina</taxon>
        <taxon>Dothideomycetes</taxon>
        <taxon>Dothideomycetidae</taxon>
        <taxon>Cladosporiales</taxon>
        <taxon>Cladosporiaceae</taxon>
        <taxon>Cryoendolithus</taxon>
    </lineage>
</organism>
<dbReference type="STRING" id="1507870.A0A1V8SFM5"/>
<dbReference type="InterPro" id="IPR011990">
    <property type="entry name" value="TPR-like_helical_dom_sf"/>
</dbReference>
<protein>
    <recommendedName>
        <fullName evidence="1">Nonsense-mediated mRNA decay factor</fullName>
    </recommendedName>
</protein>
<reference evidence="5" key="1">
    <citation type="submission" date="2017-03" db="EMBL/GenBank/DDBJ databases">
        <title>Genomes of endolithic fungi from Antarctica.</title>
        <authorList>
            <person name="Coleine C."/>
            <person name="Masonjones S."/>
            <person name="Stajich J.E."/>
        </authorList>
    </citation>
    <scope>NUCLEOTIDE SEQUENCE [LARGE SCALE GENOMIC DNA]</scope>
    <source>
        <strain evidence="5">CCFEE 5527</strain>
    </source>
</reference>
<feature type="compositionally biased region" description="Basic and acidic residues" evidence="2">
    <location>
        <begin position="29"/>
        <end position="40"/>
    </location>
</feature>
<dbReference type="GO" id="GO:0000184">
    <property type="term" value="P:nuclear-transcribed mRNA catabolic process, nonsense-mediated decay"/>
    <property type="evidence" value="ECO:0007669"/>
    <property type="project" value="UniProtKB-KW"/>
</dbReference>
<feature type="compositionally biased region" description="Polar residues" evidence="2">
    <location>
        <begin position="41"/>
        <end position="57"/>
    </location>
</feature>
<dbReference type="AlphaFoldDB" id="A0A1V8SFM5"/>
<name>A0A1V8SFM5_9PEZI</name>
<dbReference type="PANTHER" id="PTHR15696:SF0">
    <property type="entry name" value="TELOMERASE-BINDING PROTEIN EST1A"/>
    <property type="match status" value="1"/>
</dbReference>
<gene>
    <name evidence="4" type="ORF">B0A48_16267</name>
</gene>
<accession>A0A1V8SFM5</accession>
<comment type="caution">
    <text evidence="4">The sequence shown here is derived from an EMBL/GenBank/DDBJ whole genome shotgun (WGS) entry which is preliminary data.</text>
</comment>
<comment type="subcellular location">
    <subcellularLocation>
        <location evidence="1">Nucleus</location>
    </subcellularLocation>
</comment>
<keyword evidence="5" id="KW-1185">Reference proteome</keyword>
<comment type="function">
    <text evidence="1">Plays a role in nonsense-mediated mRNA decay.</text>
</comment>
<dbReference type="PANTHER" id="PTHR15696">
    <property type="entry name" value="SMG-7 SUPPRESSOR WITH MORPHOLOGICAL EFFECT ON GENITALIA PROTEIN 7"/>
    <property type="match status" value="1"/>
</dbReference>
<dbReference type="GO" id="GO:0005697">
    <property type="term" value="C:telomerase holoenzyme complex"/>
    <property type="evidence" value="ECO:0007669"/>
    <property type="project" value="TreeGrafter"/>
</dbReference>
<evidence type="ECO:0000256" key="1">
    <source>
        <dbReference type="RuleBase" id="RU369098"/>
    </source>
</evidence>
<evidence type="ECO:0000259" key="3">
    <source>
        <dbReference type="Pfam" id="PF10373"/>
    </source>
</evidence>
<dbReference type="InterPro" id="IPR018834">
    <property type="entry name" value="DNA/RNA-bd_Est1-type"/>
</dbReference>
<dbReference type="InParanoid" id="A0A1V8SFM5"/>
<dbReference type="FunFam" id="1.25.40.10:FF:000202">
    <property type="entry name" value="Unplaced genomic scaffold supercont1.7, whole genome shotgun sequence"/>
    <property type="match status" value="1"/>
</dbReference>
<dbReference type="GO" id="GO:0070034">
    <property type="term" value="F:telomerase RNA binding"/>
    <property type="evidence" value="ECO:0007669"/>
    <property type="project" value="TreeGrafter"/>
</dbReference>
<feature type="region of interest" description="Disordered" evidence="2">
    <location>
        <begin position="768"/>
        <end position="792"/>
    </location>
</feature>
<dbReference type="Proteomes" id="UP000192596">
    <property type="component" value="Unassembled WGS sequence"/>
</dbReference>
<dbReference type="GO" id="GO:0042162">
    <property type="term" value="F:telomeric DNA binding"/>
    <property type="evidence" value="ECO:0007669"/>
    <property type="project" value="TreeGrafter"/>
</dbReference>
<feature type="compositionally biased region" description="Polar residues" evidence="2">
    <location>
        <begin position="823"/>
        <end position="833"/>
    </location>
</feature>
<keyword evidence="1" id="KW-0866">Nonsense-mediated mRNA decay</keyword>
<dbReference type="Pfam" id="PF10373">
    <property type="entry name" value="EST1_DNA_bind"/>
    <property type="match status" value="1"/>
</dbReference>
<keyword evidence="1" id="KW-0539">Nucleus</keyword>
<dbReference type="EMBL" id="NAJO01000049">
    <property type="protein sequence ID" value="OQN97962.1"/>
    <property type="molecule type" value="Genomic_DNA"/>
</dbReference>
<proteinExistence type="predicted"/>
<dbReference type="Gene3D" id="1.25.40.10">
    <property type="entry name" value="Tetratricopeptide repeat domain"/>
    <property type="match status" value="1"/>
</dbReference>
<evidence type="ECO:0000256" key="2">
    <source>
        <dbReference type="SAM" id="MobiDB-lite"/>
    </source>
</evidence>
<dbReference type="SUPFAM" id="SSF48452">
    <property type="entry name" value="TPR-like"/>
    <property type="match status" value="1"/>
</dbReference>
<feature type="compositionally biased region" description="Basic and acidic residues" evidence="2">
    <location>
        <begin position="92"/>
        <end position="102"/>
    </location>
</feature>
<evidence type="ECO:0000313" key="4">
    <source>
        <dbReference type="EMBL" id="OQN97962.1"/>
    </source>
</evidence>
<sequence length="867" mass="96466">MIRHATVAGEMSRLDYESSSQSTTSSPGKMHDDLRDEHTPSSEASGRSRASWTSSPGAPNLNVLRLRTETPPGVDGFKTYELRPAVGAACKRTADSEPENRAFKRSPSRDPSYGPNYGQRSAAPHRRSLLRATSHATPVQQGDKSGCMVSSCGVSNAVPLTKKQALHCVVQHNDSGYGTMDCIGPASLQHSFEFQPRKDASYLNDYDKTPECGVTTTGRGKRVVSAMDQSVTSMRPQPETIPISREQLAVEVKGIYAGLVMVEAKCVNIDNQKAADLQENLTAEQWQALIALHRTLLYEHHDFLMATQHPAATPALRGLATKYCMPARMWKHGIHAFLEVLRHRRPQSQEYMLSFIYLAYQMMALLLDTVPGFTDTWTECLGDLARYRMAIEEDKESHAAWGDVARSWYQMASDRHPAVGRLYHHLGILQRPSLCKLFYYSRSLTSVIPFYNARESLTTLCAPILKDDQALKNGSHSAEAMSICFHARVFAGQTEETVTRDGNIALALLEKQPSIKIASYGVHLVITSIAALLSFGAPENHYRQMFDNALNYQMHVNRSDFPTPKNYVIGTFLDLSRSLRPLSFVTEFLYTAINTVVRRQPSKLDIQDLLPFLHISLAWLSAIHTLRSRFQPHDPLLLTITHLIDDTRLDWFAVAEFLNATAAIYPITSRIELFARQGMFPTGGKPLHEDYAIRGLVWAQWYFSAEWFAGMEDDDGSRALDDAEKKTARAERTIWLGLRMARQHGCFLKYDEPTKRFSAASTSSTVTVKTETTLSSRASSTSPRASTSSSLESDFVLVSQPSSPPAGLTYASVAAGTIPNTMSGRRTLNSAPSKVQVKREYSSSSRPIRRCSDADVKVKLEEGMEVS</sequence>
<dbReference type="OrthoDB" id="2017974at2759"/>